<dbReference type="Gene3D" id="3.90.580.10">
    <property type="entry name" value="Zinc finger, CHC2-type domain"/>
    <property type="match status" value="1"/>
</dbReference>
<keyword evidence="3 12" id="KW-0808">Transferase</keyword>
<comment type="subunit">
    <text evidence="12">Monomer. Interacts with DnaB.</text>
</comment>
<keyword evidence="2 12" id="KW-0639">Primosome</keyword>
<evidence type="ECO:0000256" key="10">
    <source>
        <dbReference type="ARBA" id="ARBA00023125"/>
    </source>
</evidence>
<dbReference type="SMART" id="SM00400">
    <property type="entry name" value="ZnF_CHCC"/>
    <property type="match status" value="1"/>
</dbReference>
<dbReference type="GO" id="GO:0008270">
    <property type="term" value="F:zinc ion binding"/>
    <property type="evidence" value="ECO:0007669"/>
    <property type="project" value="UniProtKB-UniRule"/>
</dbReference>
<evidence type="ECO:0000256" key="15">
    <source>
        <dbReference type="SAM" id="MobiDB-lite"/>
    </source>
</evidence>
<dbReference type="InterPro" id="IPR030846">
    <property type="entry name" value="DnaG_bac"/>
</dbReference>
<keyword evidence="18" id="KW-1185">Reference proteome</keyword>
<dbReference type="Pfam" id="PF08275">
    <property type="entry name" value="DNAG_N"/>
    <property type="match status" value="1"/>
</dbReference>
<evidence type="ECO:0000256" key="5">
    <source>
        <dbReference type="ARBA" id="ARBA00022705"/>
    </source>
</evidence>
<dbReference type="PANTHER" id="PTHR30313">
    <property type="entry name" value="DNA PRIMASE"/>
    <property type="match status" value="1"/>
</dbReference>
<organism evidence="17 18">
    <name type="scientific">Leptospira hartskeerlii</name>
    <dbReference type="NCBI Taxonomy" id="2023177"/>
    <lineage>
        <taxon>Bacteria</taxon>
        <taxon>Pseudomonadati</taxon>
        <taxon>Spirochaetota</taxon>
        <taxon>Spirochaetia</taxon>
        <taxon>Leptospirales</taxon>
        <taxon>Leptospiraceae</taxon>
        <taxon>Leptospira</taxon>
    </lineage>
</organism>
<feature type="zinc finger region" description="CHC2-type" evidence="12 14">
    <location>
        <begin position="38"/>
        <end position="62"/>
    </location>
</feature>
<dbReference type="SMART" id="SM00493">
    <property type="entry name" value="TOPRIM"/>
    <property type="match status" value="1"/>
</dbReference>
<keyword evidence="6 12" id="KW-0479">Metal-binding</keyword>
<dbReference type="CDD" id="cd03364">
    <property type="entry name" value="TOPRIM_DnaG_primases"/>
    <property type="match status" value="1"/>
</dbReference>
<evidence type="ECO:0000259" key="16">
    <source>
        <dbReference type="PROSITE" id="PS50880"/>
    </source>
</evidence>
<comment type="domain">
    <text evidence="12">Contains an N-terminal zinc-binding domain, a central core domain that contains the primase activity, and a C-terminal DnaB-binding domain.</text>
</comment>
<dbReference type="OrthoDB" id="9803773at2"/>
<evidence type="ECO:0000256" key="1">
    <source>
        <dbReference type="ARBA" id="ARBA00022478"/>
    </source>
</evidence>
<dbReference type="InterPro" id="IPR036977">
    <property type="entry name" value="DNA_primase_Znf_CHC2"/>
</dbReference>
<proteinExistence type="inferred from homology"/>
<dbReference type="InterPro" id="IPR050219">
    <property type="entry name" value="DnaG_primase"/>
</dbReference>
<evidence type="ECO:0000313" key="18">
    <source>
        <dbReference type="Proteomes" id="UP000232196"/>
    </source>
</evidence>
<dbReference type="EMBL" id="NPDN01000003">
    <property type="protein sequence ID" value="PJZ26097.1"/>
    <property type="molecule type" value="Genomic_DNA"/>
</dbReference>
<accession>A0A2M9XEI7</accession>
<keyword evidence="10 12" id="KW-0238">DNA-binding</keyword>
<comment type="cofactor">
    <cofactor evidence="12 13 14">
        <name>Zn(2+)</name>
        <dbReference type="ChEBI" id="CHEBI:29105"/>
    </cofactor>
    <text evidence="12 13 14">Binds 1 zinc ion per monomer.</text>
</comment>
<comment type="caution">
    <text evidence="17">The sequence shown here is derived from an EMBL/GenBank/DDBJ whole genome shotgun (WGS) entry which is preliminary data.</text>
</comment>
<dbReference type="InterPro" id="IPR034151">
    <property type="entry name" value="TOPRIM_DnaG_bac"/>
</dbReference>
<evidence type="ECO:0000256" key="3">
    <source>
        <dbReference type="ARBA" id="ARBA00022679"/>
    </source>
</evidence>
<keyword evidence="4 12" id="KW-0548">Nucleotidyltransferase</keyword>
<dbReference type="GO" id="GO:0003677">
    <property type="term" value="F:DNA binding"/>
    <property type="evidence" value="ECO:0007669"/>
    <property type="project" value="UniProtKB-KW"/>
</dbReference>
<protein>
    <recommendedName>
        <fullName evidence="12 13">DNA primase</fullName>
        <ecNumber evidence="12">2.7.7.101</ecNumber>
    </recommendedName>
</protein>
<dbReference type="HAMAP" id="MF_00974">
    <property type="entry name" value="DNA_primase_DnaG"/>
    <property type="match status" value="1"/>
</dbReference>
<evidence type="ECO:0000256" key="11">
    <source>
        <dbReference type="ARBA" id="ARBA00023163"/>
    </source>
</evidence>
<dbReference type="NCBIfam" id="TIGR01391">
    <property type="entry name" value="dnaG"/>
    <property type="match status" value="1"/>
</dbReference>
<evidence type="ECO:0000256" key="4">
    <source>
        <dbReference type="ARBA" id="ARBA00022695"/>
    </source>
</evidence>
<dbReference type="AlphaFoldDB" id="A0A2M9XEI7"/>
<evidence type="ECO:0000256" key="7">
    <source>
        <dbReference type="ARBA" id="ARBA00022771"/>
    </source>
</evidence>
<dbReference type="SUPFAM" id="SSF56731">
    <property type="entry name" value="DNA primase core"/>
    <property type="match status" value="1"/>
</dbReference>
<evidence type="ECO:0000256" key="12">
    <source>
        <dbReference type="HAMAP-Rule" id="MF_00974"/>
    </source>
</evidence>
<comment type="similarity">
    <text evidence="12 13">Belongs to the DnaG primase family.</text>
</comment>
<gene>
    <name evidence="12 17" type="primary">dnaG</name>
    <name evidence="17" type="ORF">CH357_06240</name>
</gene>
<keyword evidence="7 12" id="KW-0863">Zinc-finger</keyword>
<dbReference type="Pfam" id="PF01807">
    <property type="entry name" value="Zn_ribbon_DnaG"/>
    <property type="match status" value="1"/>
</dbReference>
<dbReference type="GO" id="GO:0005737">
    <property type="term" value="C:cytoplasm"/>
    <property type="evidence" value="ECO:0007669"/>
    <property type="project" value="TreeGrafter"/>
</dbReference>
<reference evidence="17 18" key="1">
    <citation type="submission" date="2017-07" db="EMBL/GenBank/DDBJ databases">
        <title>Leptospira spp. isolated from tropical soils.</title>
        <authorList>
            <person name="Thibeaux R."/>
            <person name="Iraola G."/>
            <person name="Ferres I."/>
            <person name="Bierque E."/>
            <person name="Girault D."/>
            <person name="Soupe-Gilbert M.-E."/>
            <person name="Picardeau M."/>
            <person name="Goarant C."/>
        </authorList>
    </citation>
    <scope>NUCLEOTIDE SEQUENCE [LARGE SCALE GENOMIC DNA]</scope>
    <source>
        <strain evidence="17 18">MCA1-C-A1</strain>
    </source>
</reference>
<evidence type="ECO:0000256" key="14">
    <source>
        <dbReference type="PIRSR" id="PIRSR002811-1"/>
    </source>
</evidence>
<keyword evidence="11 12" id="KW-0804">Transcription</keyword>
<dbReference type="Pfam" id="PF13155">
    <property type="entry name" value="Toprim_2"/>
    <property type="match status" value="1"/>
</dbReference>
<keyword evidence="5 12" id="KW-0235">DNA replication</keyword>
<dbReference type="Proteomes" id="UP000232196">
    <property type="component" value="Unassembled WGS sequence"/>
</dbReference>
<evidence type="ECO:0000256" key="9">
    <source>
        <dbReference type="ARBA" id="ARBA00022842"/>
    </source>
</evidence>
<evidence type="ECO:0000256" key="6">
    <source>
        <dbReference type="ARBA" id="ARBA00022723"/>
    </source>
</evidence>
<name>A0A2M9XEI7_9LEPT</name>
<dbReference type="GO" id="GO:0006269">
    <property type="term" value="P:DNA replication, synthesis of primer"/>
    <property type="evidence" value="ECO:0007669"/>
    <property type="project" value="UniProtKB-UniRule"/>
</dbReference>
<comment type="function">
    <text evidence="12 13">RNA polymerase that catalyzes the synthesis of short RNA molecules used as primers for DNA polymerase during DNA replication.</text>
</comment>
<evidence type="ECO:0000256" key="2">
    <source>
        <dbReference type="ARBA" id="ARBA00022515"/>
    </source>
</evidence>
<comment type="catalytic activity">
    <reaction evidence="12">
        <text>ssDNA + n NTP = ssDNA/pppN(pN)n-1 hybrid + (n-1) diphosphate.</text>
        <dbReference type="EC" id="2.7.7.101"/>
    </reaction>
</comment>
<feature type="domain" description="Toprim" evidence="16">
    <location>
        <begin position="254"/>
        <end position="335"/>
    </location>
</feature>
<dbReference type="InterPro" id="IPR013264">
    <property type="entry name" value="DNAG_N"/>
</dbReference>
<dbReference type="PIRSF" id="PIRSF002811">
    <property type="entry name" value="DnaG"/>
    <property type="match status" value="1"/>
</dbReference>
<sequence length="596" mass="67705">MHFQREFIDRIRREVPIESYISRFVPLQKRGRNMVGLCPFHQEKSPSFNVSVDKQFYHCFGCKASGDLFQFVMSYERVDFQRAKEILSEYSGIPIQEKAKEEVERTETLYKVNKKALLFFQENLRGPQGLAARDYLNSRGLGDEIQKSFQLGYAPGGFNHLTGKVFNTKDEIKAALEVGLIRESEKGKEPYDFFRDRIMFPVFDLSGRVIAFSGRILGPGKESKYVNSPASSIFDKGRTFYHLHQAKESIQKSRTSILVEGYLDVIGLVDKGLENTVACMGTAVTENHIRTMKKFSDKFLLVLDGDSAGRKGALHAAELCLKEGLDCFVILLPEGKDPFDLSKELNRQELHELLENQIPASSFVVEELLDKADSRALPEKKRRALDNLYQFLKGFNRDSDKEFFLGLGARRLGISMDAVLRDYKGGGAKFANPKSDNNKDKSAKRVSGPSPAEKCEREIIALLVKANHLFRFSEELSGLEFLDSKSAFLWDFIYTRYASEEEVSPASVISSEIPNEFKESIAPFLISEADMSPEDSVKVFKGLLNQQKLFVIDKRMEELDSGSPMDDPEHFTKLAYYKTEKAKLLEFIRNENSGVR</sequence>
<dbReference type="EC" id="2.7.7.101" evidence="12"/>
<dbReference type="InterPro" id="IPR037068">
    <property type="entry name" value="DNA_primase_core_N_sf"/>
</dbReference>
<dbReference type="PROSITE" id="PS50880">
    <property type="entry name" value="TOPRIM"/>
    <property type="match status" value="1"/>
</dbReference>
<dbReference type="FunFam" id="3.90.580.10:FF:000001">
    <property type="entry name" value="DNA primase"/>
    <property type="match status" value="1"/>
</dbReference>
<dbReference type="InterPro" id="IPR006295">
    <property type="entry name" value="DNA_primase_DnaG"/>
</dbReference>
<evidence type="ECO:0000256" key="13">
    <source>
        <dbReference type="PIRNR" id="PIRNR002811"/>
    </source>
</evidence>
<feature type="region of interest" description="Disordered" evidence="15">
    <location>
        <begin position="430"/>
        <end position="450"/>
    </location>
</feature>
<dbReference type="Gene3D" id="3.40.1360.10">
    <property type="match status" value="1"/>
</dbReference>
<evidence type="ECO:0000256" key="8">
    <source>
        <dbReference type="ARBA" id="ARBA00022833"/>
    </source>
</evidence>
<dbReference type="Gene3D" id="3.90.980.10">
    <property type="entry name" value="DNA primase, catalytic core, N-terminal domain"/>
    <property type="match status" value="1"/>
</dbReference>
<dbReference type="GO" id="GO:0003899">
    <property type="term" value="F:DNA-directed RNA polymerase activity"/>
    <property type="evidence" value="ECO:0007669"/>
    <property type="project" value="UniProtKB-UniRule"/>
</dbReference>
<keyword evidence="9" id="KW-0460">Magnesium</keyword>
<dbReference type="SUPFAM" id="SSF57783">
    <property type="entry name" value="Zinc beta-ribbon"/>
    <property type="match status" value="1"/>
</dbReference>
<dbReference type="InterPro" id="IPR002694">
    <property type="entry name" value="Znf_CHC2"/>
</dbReference>
<dbReference type="GO" id="GO:1990077">
    <property type="term" value="C:primosome complex"/>
    <property type="evidence" value="ECO:0007669"/>
    <property type="project" value="UniProtKB-KW"/>
</dbReference>
<dbReference type="RefSeq" id="WP_100705891.1">
    <property type="nucleotide sequence ID" value="NZ_NPDL01000003.1"/>
</dbReference>
<dbReference type="GO" id="GO:0000428">
    <property type="term" value="C:DNA-directed RNA polymerase complex"/>
    <property type="evidence" value="ECO:0007669"/>
    <property type="project" value="UniProtKB-KW"/>
</dbReference>
<keyword evidence="1 12" id="KW-0240">DNA-directed RNA polymerase</keyword>
<keyword evidence="8 12" id="KW-0862">Zinc</keyword>
<evidence type="ECO:0000313" key="17">
    <source>
        <dbReference type="EMBL" id="PJZ26097.1"/>
    </source>
</evidence>
<dbReference type="InterPro" id="IPR006171">
    <property type="entry name" value="TOPRIM_dom"/>
</dbReference>
<dbReference type="PANTHER" id="PTHR30313:SF2">
    <property type="entry name" value="DNA PRIMASE"/>
    <property type="match status" value="1"/>
</dbReference>